<dbReference type="SUPFAM" id="SSF56112">
    <property type="entry name" value="Protein kinase-like (PK-like)"/>
    <property type="match status" value="1"/>
</dbReference>
<dbReference type="PROSITE" id="PS00109">
    <property type="entry name" value="PROTEIN_KINASE_TYR"/>
    <property type="match status" value="1"/>
</dbReference>
<feature type="compositionally biased region" description="Basic residues" evidence="5">
    <location>
        <begin position="328"/>
        <end position="339"/>
    </location>
</feature>
<comment type="subcellular location">
    <subcellularLocation>
        <location evidence="1">Membrane</location>
        <topology evidence="1">Single-pass membrane protein</topology>
    </subcellularLocation>
</comment>
<dbReference type="EMBL" id="LSMT01000371">
    <property type="protein sequence ID" value="PFX19212.1"/>
    <property type="molecule type" value="Genomic_DNA"/>
</dbReference>
<dbReference type="GO" id="GO:0005886">
    <property type="term" value="C:plasma membrane"/>
    <property type="evidence" value="ECO:0007669"/>
    <property type="project" value="TreeGrafter"/>
</dbReference>
<dbReference type="OrthoDB" id="3256376at2759"/>
<keyword evidence="7" id="KW-0675">Receptor</keyword>
<dbReference type="InterPro" id="IPR020635">
    <property type="entry name" value="Tyr_kinase_cat_dom"/>
</dbReference>
<dbReference type="InterPro" id="IPR050122">
    <property type="entry name" value="RTK"/>
</dbReference>
<feature type="binding site" evidence="3">
    <location>
        <position position="74"/>
    </location>
    <ligand>
        <name>ATP</name>
        <dbReference type="ChEBI" id="CHEBI:30616"/>
    </ligand>
</feature>
<keyword evidence="3" id="KW-0547">Nucleotide-binding</keyword>
<dbReference type="PANTHER" id="PTHR24416:SF621">
    <property type="entry name" value="TYROSINE KINASE RECEPTOR CAD96CA"/>
    <property type="match status" value="1"/>
</dbReference>
<dbReference type="InterPro" id="IPR008266">
    <property type="entry name" value="Tyr_kinase_AS"/>
</dbReference>
<dbReference type="InterPro" id="IPR017441">
    <property type="entry name" value="Protein_kinase_ATP_BS"/>
</dbReference>
<keyword evidence="8" id="KW-1185">Reference proteome</keyword>
<dbReference type="SMART" id="SM00219">
    <property type="entry name" value="TyrKc"/>
    <property type="match status" value="1"/>
</dbReference>
<dbReference type="Pfam" id="PF07714">
    <property type="entry name" value="PK_Tyr_Ser-Thr"/>
    <property type="match status" value="1"/>
</dbReference>
<dbReference type="InterPro" id="IPR011009">
    <property type="entry name" value="Kinase-like_dom_sf"/>
</dbReference>
<accession>A0A2B4RSK4</accession>
<evidence type="ECO:0000256" key="4">
    <source>
        <dbReference type="SAM" id="Coils"/>
    </source>
</evidence>
<dbReference type="AlphaFoldDB" id="A0A2B4RSK4"/>
<gene>
    <name evidence="7" type="primary">Ret</name>
    <name evidence="7" type="ORF">AWC38_SpisGene16383</name>
</gene>
<evidence type="ECO:0000256" key="5">
    <source>
        <dbReference type="SAM" id="MobiDB-lite"/>
    </source>
</evidence>
<keyword evidence="7" id="KW-0418">Kinase</keyword>
<comment type="caution">
    <text evidence="7">The sequence shown here is derived from an EMBL/GenBank/DDBJ whole genome shotgun (WGS) entry which is preliminary data.</text>
</comment>
<dbReference type="Gene3D" id="1.10.510.10">
    <property type="entry name" value="Transferase(Phosphotransferase) domain 1"/>
    <property type="match status" value="1"/>
</dbReference>
<dbReference type="Gene3D" id="3.30.200.20">
    <property type="entry name" value="Phosphorylase Kinase, domain 1"/>
    <property type="match status" value="1"/>
</dbReference>
<feature type="region of interest" description="Disordered" evidence="5">
    <location>
        <begin position="322"/>
        <end position="375"/>
    </location>
</feature>
<evidence type="ECO:0000313" key="8">
    <source>
        <dbReference type="Proteomes" id="UP000225706"/>
    </source>
</evidence>
<dbReference type="InterPro" id="IPR001245">
    <property type="entry name" value="Ser-Thr/Tyr_kinase_cat_dom"/>
</dbReference>
<evidence type="ECO:0000313" key="7">
    <source>
        <dbReference type="EMBL" id="PFX19212.1"/>
    </source>
</evidence>
<dbReference type="PROSITE" id="PS00107">
    <property type="entry name" value="PROTEIN_KINASE_ATP"/>
    <property type="match status" value="1"/>
</dbReference>
<organism evidence="7 8">
    <name type="scientific">Stylophora pistillata</name>
    <name type="common">Smooth cauliflower coral</name>
    <dbReference type="NCBI Taxonomy" id="50429"/>
    <lineage>
        <taxon>Eukaryota</taxon>
        <taxon>Metazoa</taxon>
        <taxon>Cnidaria</taxon>
        <taxon>Anthozoa</taxon>
        <taxon>Hexacorallia</taxon>
        <taxon>Scleractinia</taxon>
        <taxon>Astrocoeniina</taxon>
        <taxon>Pocilloporidae</taxon>
        <taxon>Stylophora</taxon>
    </lineage>
</organism>
<dbReference type="GO" id="GO:0005524">
    <property type="term" value="F:ATP binding"/>
    <property type="evidence" value="ECO:0007669"/>
    <property type="project" value="UniProtKB-UniRule"/>
</dbReference>
<name>A0A2B4RSK4_STYPI</name>
<dbReference type="GO" id="GO:0043235">
    <property type="term" value="C:receptor complex"/>
    <property type="evidence" value="ECO:0007669"/>
    <property type="project" value="TreeGrafter"/>
</dbReference>
<sequence length="476" mass="53544">MALDDRTRSQVMADASPLSSEQINEYASLNQYTRSWEIARELKQIVGKGAFGQVAKATAINLQGRAKKTLVAVKMLKENASESERKDLLSELELMKQLKPHPYVIKLLGCVTKSEPLLVLIEYVPFGHLLGYLRKSRGLNDKHPDIEPKTNLTSQQLMKFAWQIADGMSYLSSIPVIHRDLAARNVLVGEEETYKVTYFGMARDVQVDNIYERKTRGRLPVKWTVIEALLYGKYSTKSDVWSYGVLLYEIFTIDNRTLGAPCLAMISFTNRREITVASTLGTGNASHHRRVTKCTVCGESDHTRIHCLVICGLCNGDNRRCDCQQPQPKKRKTTRRRKERAPPAQPTKEPQQSATANTTPPPPQQPQNASTPVTNYQSVCRQLQQKNQRLGKAYQDLKAAFDALEMKHQEKDVQLQQAQKDAEKMAEFVRETEQRLANCKRKMREKDEQIVGGVSADALVNVLANASVGSDSLPSP</sequence>
<reference evidence="8" key="1">
    <citation type="journal article" date="2017" name="bioRxiv">
        <title>Comparative analysis of the genomes of Stylophora pistillata and Acropora digitifera provides evidence for extensive differences between species of corals.</title>
        <authorList>
            <person name="Voolstra C.R."/>
            <person name="Li Y."/>
            <person name="Liew Y.J."/>
            <person name="Baumgarten S."/>
            <person name="Zoccola D."/>
            <person name="Flot J.-F."/>
            <person name="Tambutte S."/>
            <person name="Allemand D."/>
            <person name="Aranda M."/>
        </authorList>
    </citation>
    <scope>NUCLEOTIDE SEQUENCE [LARGE SCALE GENOMIC DNA]</scope>
</reference>
<dbReference type="Proteomes" id="UP000225706">
    <property type="component" value="Unassembled WGS sequence"/>
</dbReference>
<feature type="domain" description="Protein kinase" evidence="6">
    <location>
        <begin position="40"/>
        <end position="348"/>
    </location>
</feature>
<dbReference type="CDD" id="cd00192">
    <property type="entry name" value="PTKc"/>
    <property type="match status" value="1"/>
</dbReference>
<comment type="catalytic activity">
    <reaction evidence="2">
        <text>L-tyrosyl-[protein] + ATP = O-phospho-L-tyrosyl-[protein] + ADP + H(+)</text>
        <dbReference type="Rhea" id="RHEA:10596"/>
        <dbReference type="Rhea" id="RHEA-COMP:10136"/>
        <dbReference type="Rhea" id="RHEA-COMP:20101"/>
        <dbReference type="ChEBI" id="CHEBI:15378"/>
        <dbReference type="ChEBI" id="CHEBI:30616"/>
        <dbReference type="ChEBI" id="CHEBI:46858"/>
        <dbReference type="ChEBI" id="CHEBI:61978"/>
        <dbReference type="ChEBI" id="CHEBI:456216"/>
        <dbReference type="EC" id="2.7.10.1"/>
    </reaction>
</comment>
<keyword evidence="4" id="KW-0175">Coiled coil</keyword>
<keyword evidence="7" id="KW-0808">Transferase</keyword>
<dbReference type="PRINTS" id="PR00109">
    <property type="entry name" value="TYRKINASE"/>
</dbReference>
<evidence type="ECO:0000256" key="3">
    <source>
        <dbReference type="PROSITE-ProRule" id="PRU10141"/>
    </source>
</evidence>
<evidence type="ECO:0000259" key="6">
    <source>
        <dbReference type="PROSITE" id="PS50011"/>
    </source>
</evidence>
<feature type="coiled-coil region" evidence="4">
    <location>
        <begin position="380"/>
        <end position="449"/>
    </location>
</feature>
<dbReference type="InterPro" id="IPR000719">
    <property type="entry name" value="Prot_kinase_dom"/>
</dbReference>
<evidence type="ECO:0000256" key="2">
    <source>
        <dbReference type="ARBA" id="ARBA00051243"/>
    </source>
</evidence>
<protein>
    <submittedName>
        <fullName evidence="7">Proto-oncogene tyrosine-protein kinase receptor Ret</fullName>
    </submittedName>
</protein>
<dbReference type="GO" id="GO:0007169">
    <property type="term" value="P:cell surface receptor protein tyrosine kinase signaling pathway"/>
    <property type="evidence" value="ECO:0007669"/>
    <property type="project" value="TreeGrafter"/>
</dbReference>
<keyword evidence="3" id="KW-0067">ATP-binding</keyword>
<dbReference type="GO" id="GO:0004714">
    <property type="term" value="F:transmembrane receptor protein tyrosine kinase activity"/>
    <property type="evidence" value="ECO:0007669"/>
    <property type="project" value="UniProtKB-EC"/>
</dbReference>
<evidence type="ECO:0000256" key="1">
    <source>
        <dbReference type="ARBA" id="ARBA00004167"/>
    </source>
</evidence>
<dbReference type="PROSITE" id="PS50011">
    <property type="entry name" value="PROTEIN_KINASE_DOM"/>
    <property type="match status" value="1"/>
</dbReference>
<proteinExistence type="predicted"/>
<dbReference type="PANTHER" id="PTHR24416">
    <property type="entry name" value="TYROSINE-PROTEIN KINASE RECEPTOR"/>
    <property type="match status" value="1"/>
</dbReference>